<organism evidence="1 2">
    <name type="scientific">Perkinsus olseni</name>
    <name type="common">Perkinsus atlanticus</name>
    <dbReference type="NCBI Taxonomy" id="32597"/>
    <lineage>
        <taxon>Eukaryota</taxon>
        <taxon>Sar</taxon>
        <taxon>Alveolata</taxon>
        <taxon>Perkinsozoa</taxon>
        <taxon>Perkinsea</taxon>
        <taxon>Perkinsida</taxon>
        <taxon>Perkinsidae</taxon>
        <taxon>Perkinsus</taxon>
    </lineage>
</organism>
<sequence>MKIQAATTLSLFVYPAWCVRSSRTKRRLTITNDEGPTSTRHTAGKGHHQDTFFRASFANTEYFFDATYENESSIHINVNIRDFPEASALSSRGSCSCHRVAPARSFGEKNPCECKLTRAGNEVFLKGKIAFNSPDATEAEAFVFDPRTGDRASIIPHLLAQRTVDRHIAWADKDRLRSPGVKKWADCNRRRKHSCGSKCNKDDHSVSISRCMVNIGDNLINEIEKTLTNECQPTVAAGIFARGTEATMKSTEVTPSAVRVGEDSPKDVLDLMDDEDISPCEKIHFQLPDAGSLQKKDCTGIADILSVQRLKNDELVLNMHSFQSGATVNRGCVCDTSIPPEDFSAVAPFEKFTCACRRQTDDAKDERMEFETCNVDAYTLVTRFECIGRVAGKVHIDKLRILTNAHAVGYQTTLPLAGVYRDKSTEYRVSCAISSDTVHKEFKLRVGSATDTDDEGDTDKFIGFTCKGHVTSPQWAYICTAGEASARVDFVYSASGSLYLRYLASSTRHVAVSNGTHFRHFWLDSMRLSDAFAVLSALLGVECLQSVLKGLMLLRGKLKLPQSIRDDKNFRAVFGSTVFNFEVGREDERSMHINVTIHSFPGETAIEWACEGAAKSAENGGKYVPCECVSVTEHRHAYLEAGIWIDRVGLGEASILIFDPHCGMRLCEIPYLIAEGSRAKSIPWMKPSIQDAEGFNKWAQCPQPRGLRGSDNPLNSTVCLVRVADGYPNPMEKALGNGEPLTAPLGFLVQYDMPANELLAGITDRKLPFEGSICEELEGFPSVHFPDAEALKSQECENVRAVFHVQRFSKDVLFLNSRSLRDGEIMERGCYCEAVQGEEIPRARYTCECRRRLSNAEHTASLETCFFHVHLMTSSFVCRDFTGKIDSGKLRVLHTIHPVEFQQTFPYGGLYKQGTVVYEVTLEMSSTETLLGFVLRIYGEQQMQMRCEWDHTVFLRGYRCTDTDSRYAGQVDFVYNAVDGLHLRHVAGEPGSHVIVARFIDEHDLFGSRVSALRLSAAAKML</sequence>
<gene>
    <name evidence="1" type="ORF">FOZ62_028506</name>
</gene>
<comment type="caution">
    <text evidence="1">The sequence shown here is derived from an EMBL/GenBank/DDBJ whole genome shotgun (WGS) entry which is preliminary data.</text>
</comment>
<reference evidence="1 2" key="1">
    <citation type="submission" date="2020-04" db="EMBL/GenBank/DDBJ databases">
        <title>Perkinsus olseni comparative genomics.</title>
        <authorList>
            <person name="Bogema D.R."/>
        </authorList>
    </citation>
    <scope>NUCLEOTIDE SEQUENCE [LARGE SCALE GENOMIC DNA]</scope>
    <source>
        <strain evidence="1">ATCC PRA-205</strain>
    </source>
</reference>
<dbReference type="AlphaFoldDB" id="A0A7J6TPN8"/>
<name>A0A7J6TPN8_PEROL</name>
<dbReference type="EMBL" id="JABANM010005618">
    <property type="protein sequence ID" value="KAF4747299.1"/>
    <property type="molecule type" value="Genomic_DNA"/>
</dbReference>
<accession>A0A7J6TPN8</accession>
<evidence type="ECO:0000313" key="1">
    <source>
        <dbReference type="EMBL" id="KAF4747299.1"/>
    </source>
</evidence>
<evidence type="ECO:0000313" key="2">
    <source>
        <dbReference type="Proteomes" id="UP000574390"/>
    </source>
</evidence>
<dbReference type="Proteomes" id="UP000574390">
    <property type="component" value="Unassembled WGS sequence"/>
</dbReference>
<protein>
    <submittedName>
        <fullName evidence="1">Uncharacterized protein</fullName>
    </submittedName>
</protein>
<proteinExistence type="predicted"/>